<protein>
    <submittedName>
        <fullName evidence="1">Uncharacterized protein</fullName>
    </submittedName>
</protein>
<accession>A0A4Y2J805</accession>
<evidence type="ECO:0000313" key="2">
    <source>
        <dbReference type="Proteomes" id="UP000499080"/>
    </source>
</evidence>
<proteinExistence type="predicted"/>
<dbReference type="Proteomes" id="UP000499080">
    <property type="component" value="Unassembled WGS sequence"/>
</dbReference>
<gene>
    <name evidence="1" type="ORF">AVEN_60102_1</name>
</gene>
<keyword evidence="2" id="KW-1185">Reference proteome</keyword>
<sequence>MLFPPRTPKFQEDDTQVWEINCQQRNEPLFSSKTHSGFRNRLIPVSVEWGGLRRIGLMGLNHDQMTRPELTPPSPKFCSTPVGGCLNHAVRFNLHQVHIHGGSSVESGSEPSTEAETFPLGHRGFKTCRI</sequence>
<dbReference type="AlphaFoldDB" id="A0A4Y2J805"/>
<comment type="caution">
    <text evidence="1">The sequence shown here is derived from an EMBL/GenBank/DDBJ whole genome shotgun (WGS) entry which is preliminary data.</text>
</comment>
<organism evidence="1 2">
    <name type="scientific">Araneus ventricosus</name>
    <name type="common">Orbweaver spider</name>
    <name type="synonym">Epeira ventricosa</name>
    <dbReference type="NCBI Taxonomy" id="182803"/>
    <lineage>
        <taxon>Eukaryota</taxon>
        <taxon>Metazoa</taxon>
        <taxon>Ecdysozoa</taxon>
        <taxon>Arthropoda</taxon>
        <taxon>Chelicerata</taxon>
        <taxon>Arachnida</taxon>
        <taxon>Araneae</taxon>
        <taxon>Araneomorphae</taxon>
        <taxon>Entelegynae</taxon>
        <taxon>Araneoidea</taxon>
        <taxon>Araneidae</taxon>
        <taxon>Araneus</taxon>
    </lineage>
</organism>
<name>A0A4Y2J805_ARAVE</name>
<dbReference type="EMBL" id="BGPR01003307">
    <property type="protein sequence ID" value="GBM86383.1"/>
    <property type="molecule type" value="Genomic_DNA"/>
</dbReference>
<reference evidence="1 2" key="1">
    <citation type="journal article" date="2019" name="Sci. Rep.">
        <title>Orb-weaving spider Araneus ventricosus genome elucidates the spidroin gene catalogue.</title>
        <authorList>
            <person name="Kono N."/>
            <person name="Nakamura H."/>
            <person name="Ohtoshi R."/>
            <person name="Moran D.A.P."/>
            <person name="Shinohara A."/>
            <person name="Yoshida Y."/>
            <person name="Fujiwara M."/>
            <person name="Mori M."/>
            <person name="Tomita M."/>
            <person name="Arakawa K."/>
        </authorList>
    </citation>
    <scope>NUCLEOTIDE SEQUENCE [LARGE SCALE GENOMIC DNA]</scope>
</reference>
<evidence type="ECO:0000313" key="1">
    <source>
        <dbReference type="EMBL" id="GBM86383.1"/>
    </source>
</evidence>